<evidence type="ECO:0000313" key="5">
    <source>
        <dbReference type="Proteomes" id="UP000605427"/>
    </source>
</evidence>
<dbReference type="PROSITE" id="PS01247">
    <property type="entry name" value="IUNH"/>
    <property type="match status" value="1"/>
</dbReference>
<dbReference type="PANTHER" id="PTHR46190:SF1">
    <property type="entry name" value="SI:CH211-201H21.5"/>
    <property type="match status" value="1"/>
</dbReference>
<dbReference type="RefSeq" id="WP_172239006.1">
    <property type="nucleotide sequence ID" value="NZ_BMDD01000001.1"/>
</dbReference>
<dbReference type="EMBL" id="BMDD01000001">
    <property type="protein sequence ID" value="GGH70423.1"/>
    <property type="molecule type" value="Genomic_DNA"/>
</dbReference>
<dbReference type="SUPFAM" id="SSF53590">
    <property type="entry name" value="Nucleoside hydrolase"/>
    <property type="match status" value="1"/>
</dbReference>
<sequence length="331" mass="35832">MTSNQGNSAAKERRKVIIDTDTAGDDTIAILTALHHFDVLGIMMTGGNVQFDQEVENALYTIQVAGKGGADGKIPVFKGCERPLLAPWNSPSHLTVEDVHGSDGMGGANFPLAEQRPSEGHAVDFLIDTVHKYPGEVTLLAIAPLTNIAMAIQKDPTIVPEIAHLYVMGGTNNALGNITPAAEYNFYTDPEAASLVLNSGIPTTMVGWEMCTDFSLMDDEDHAQISALGTSGAEFFIAVNKVVMQFNKKVHRLSGTTHPDTLLMAVAADESVMTKSNKYFVDVETKGEWTRGYSVVDINGRLGRQPNVRVCEGIDRPRFKQMLLDVLGAIR</sequence>
<protein>
    <submittedName>
        <fullName evidence="4">Nucleoside hydrolase</fullName>
    </submittedName>
</protein>
<gene>
    <name evidence="4" type="ORF">GCM10007362_06530</name>
</gene>
<dbReference type="InterPro" id="IPR036452">
    <property type="entry name" value="Ribo_hydro-like"/>
</dbReference>
<dbReference type="Proteomes" id="UP000605427">
    <property type="component" value="Unassembled WGS sequence"/>
</dbReference>
<evidence type="ECO:0000259" key="3">
    <source>
        <dbReference type="Pfam" id="PF01156"/>
    </source>
</evidence>
<evidence type="ECO:0000313" key="4">
    <source>
        <dbReference type="EMBL" id="GGH70423.1"/>
    </source>
</evidence>
<dbReference type="InterPro" id="IPR015910">
    <property type="entry name" value="I/U_nuclsd_hydro_CS"/>
</dbReference>
<proteinExistence type="predicted"/>
<evidence type="ECO:0000256" key="2">
    <source>
        <dbReference type="ARBA" id="ARBA00023295"/>
    </source>
</evidence>
<accession>A0ABQ1ZNX8</accession>
<name>A0ABQ1ZNX8_9BACL</name>
<comment type="caution">
    <text evidence="4">The sequence shown here is derived from an EMBL/GenBank/DDBJ whole genome shotgun (WGS) entry which is preliminary data.</text>
</comment>
<keyword evidence="1 4" id="KW-0378">Hydrolase</keyword>
<dbReference type="PANTHER" id="PTHR46190">
    <property type="entry name" value="SI:CH211-201H21.5-RELATED"/>
    <property type="match status" value="1"/>
</dbReference>
<dbReference type="Pfam" id="PF01156">
    <property type="entry name" value="IU_nuc_hydro"/>
    <property type="match status" value="1"/>
</dbReference>
<organism evidence="4 5">
    <name type="scientific">Saccharibacillus endophyticus</name>
    <dbReference type="NCBI Taxonomy" id="2060666"/>
    <lineage>
        <taxon>Bacteria</taxon>
        <taxon>Bacillati</taxon>
        <taxon>Bacillota</taxon>
        <taxon>Bacilli</taxon>
        <taxon>Bacillales</taxon>
        <taxon>Paenibacillaceae</taxon>
        <taxon>Saccharibacillus</taxon>
    </lineage>
</organism>
<evidence type="ECO:0000256" key="1">
    <source>
        <dbReference type="ARBA" id="ARBA00022801"/>
    </source>
</evidence>
<dbReference type="InterPro" id="IPR052775">
    <property type="entry name" value="IUN_hydrolase"/>
</dbReference>
<keyword evidence="5" id="KW-1185">Reference proteome</keyword>
<dbReference type="CDD" id="cd02649">
    <property type="entry name" value="nuc_hydro_CeIAG"/>
    <property type="match status" value="1"/>
</dbReference>
<dbReference type="GO" id="GO:0016787">
    <property type="term" value="F:hydrolase activity"/>
    <property type="evidence" value="ECO:0007669"/>
    <property type="project" value="UniProtKB-KW"/>
</dbReference>
<feature type="domain" description="Inosine/uridine-preferring nucleoside hydrolase" evidence="3">
    <location>
        <begin position="16"/>
        <end position="321"/>
    </location>
</feature>
<dbReference type="InterPro" id="IPR001910">
    <property type="entry name" value="Inosine/uridine_hydrolase_dom"/>
</dbReference>
<reference evidence="5" key="1">
    <citation type="journal article" date="2019" name="Int. J. Syst. Evol. Microbiol.">
        <title>The Global Catalogue of Microorganisms (GCM) 10K type strain sequencing project: providing services to taxonomists for standard genome sequencing and annotation.</title>
        <authorList>
            <consortium name="The Broad Institute Genomics Platform"/>
            <consortium name="The Broad Institute Genome Sequencing Center for Infectious Disease"/>
            <person name="Wu L."/>
            <person name="Ma J."/>
        </authorList>
    </citation>
    <scope>NUCLEOTIDE SEQUENCE [LARGE SCALE GENOMIC DNA]</scope>
    <source>
        <strain evidence="5">CCM 8702</strain>
    </source>
</reference>
<keyword evidence="2" id="KW-0326">Glycosidase</keyword>
<dbReference type="Gene3D" id="3.90.245.10">
    <property type="entry name" value="Ribonucleoside hydrolase-like"/>
    <property type="match status" value="1"/>
</dbReference>